<evidence type="ECO:0000313" key="4">
    <source>
        <dbReference type="EMBL" id="KAJ7975768.1"/>
    </source>
</evidence>
<feature type="compositionally biased region" description="Basic and acidic residues" evidence="3">
    <location>
        <begin position="48"/>
        <end position="74"/>
    </location>
</feature>
<dbReference type="PANTHER" id="PTHR32054:SF2">
    <property type="entry name" value="PROTEIN PLASTID MOVEMENT IMPAIRED 2"/>
    <property type="match status" value="1"/>
</dbReference>
<dbReference type="PANTHER" id="PTHR32054">
    <property type="entry name" value="HEAVY CHAIN, PUTATIVE, EXPRESSED-RELATED-RELATED"/>
    <property type="match status" value="1"/>
</dbReference>
<reference evidence="4" key="1">
    <citation type="journal article" date="2023" name="Science">
        <title>Elucidation of the pathway for biosynthesis of saponin adjuvants from the soapbark tree.</title>
        <authorList>
            <person name="Reed J."/>
            <person name="Orme A."/>
            <person name="El-Demerdash A."/>
            <person name="Owen C."/>
            <person name="Martin L.B.B."/>
            <person name="Misra R.C."/>
            <person name="Kikuchi S."/>
            <person name="Rejzek M."/>
            <person name="Martin A.C."/>
            <person name="Harkess A."/>
            <person name="Leebens-Mack J."/>
            <person name="Louveau T."/>
            <person name="Stephenson M.J."/>
            <person name="Osbourn A."/>
        </authorList>
    </citation>
    <scope>NUCLEOTIDE SEQUENCE</scope>
    <source>
        <strain evidence="4">S10</strain>
    </source>
</reference>
<dbReference type="EMBL" id="JARAOO010000003">
    <property type="protein sequence ID" value="KAJ7975768.1"/>
    <property type="molecule type" value="Genomic_DNA"/>
</dbReference>
<evidence type="ECO:0000256" key="1">
    <source>
        <dbReference type="ARBA" id="ARBA00005485"/>
    </source>
</evidence>
<dbReference type="Pfam" id="PF05701">
    <property type="entry name" value="WEMBL"/>
    <property type="match status" value="1"/>
</dbReference>
<dbReference type="GO" id="GO:0005829">
    <property type="term" value="C:cytosol"/>
    <property type="evidence" value="ECO:0007669"/>
    <property type="project" value="TreeGrafter"/>
</dbReference>
<organism evidence="4 5">
    <name type="scientific">Quillaja saponaria</name>
    <name type="common">Soap bark tree</name>
    <dbReference type="NCBI Taxonomy" id="32244"/>
    <lineage>
        <taxon>Eukaryota</taxon>
        <taxon>Viridiplantae</taxon>
        <taxon>Streptophyta</taxon>
        <taxon>Embryophyta</taxon>
        <taxon>Tracheophyta</taxon>
        <taxon>Spermatophyta</taxon>
        <taxon>Magnoliopsida</taxon>
        <taxon>eudicotyledons</taxon>
        <taxon>Gunneridae</taxon>
        <taxon>Pentapetalae</taxon>
        <taxon>rosids</taxon>
        <taxon>fabids</taxon>
        <taxon>Fabales</taxon>
        <taxon>Quillajaceae</taxon>
        <taxon>Quillaja</taxon>
    </lineage>
</organism>
<keyword evidence="5" id="KW-1185">Reference proteome</keyword>
<dbReference type="InterPro" id="IPR008545">
    <property type="entry name" value="Web"/>
</dbReference>
<gene>
    <name evidence="4" type="ORF">O6P43_005641</name>
</gene>
<proteinExistence type="inferred from homology"/>
<dbReference type="Proteomes" id="UP001163823">
    <property type="component" value="Chromosome 3"/>
</dbReference>
<comment type="caution">
    <text evidence="4">The sequence shown here is derived from an EMBL/GenBank/DDBJ whole genome shotgun (WGS) entry which is preliminary data.</text>
</comment>
<feature type="compositionally biased region" description="Polar residues" evidence="3">
    <location>
        <begin position="510"/>
        <end position="522"/>
    </location>
</feature>
<feature type="compositionally biased region" description="Polar residues" evidence="3">
    <location>
        <begin position="35"/>
        <end position="47"/>
    </location>
</feature>
<keyword evidence="2" id="KW-0175">Coiled coil</keyword>
<protein>
    <submittedName>
        <fullName evidence="4">Protein PLASTID MOVEMENT IMPAIRED 2</fullName>
    </submittedName>
</protein>
<comment type="similarity">
    <text evidence="1">Belongs to the WEB family.</text>
</comment>
<evidence type="ECO:0000313" key="5">
    <source>
        <dbReference type="Proteomes" id="UP001163823"/>
    </source>
</evidence>
<dbReference type="GO" id="GO:0009903">
    <property type="term" value="P:chloroplast avoidance movement"/>
    <property type="evidence" value="ECO:0007669"/>
    <property type="project" value="TreeGrafter"/>
</dbReference>
<feature type="compositionally biased region" description="Basic and acidic residues" evidence="3">
    <location>
        <begin position="487"/>
        <end position="498"/>
    </location>
</feature>
<dbReference type="KEGG" id="qsa:O6P43_005641"/>
<evidence type="ECO:0000256" key="2">
    <source>
        <dbReference type="ARBA" id="ARBA00023054"/>
    </source>
</evidence>
<name>A0AAD7Q6G9_QUISA</name>
<dbReference type="AlphaFoldDB" id="A0AAD7Q6G9"/>
<accession>A0AAD7Q6G9</accession>
<sequence>MDEHDDSRRTVGTVKAASNLFGDSNGDISPWPKKSQMNNSEKSSSRTTELHITRRDVGRYRETRKAAESAKVEAESELSNAKKKVKENDDQYAEVMRELVLVKQELQKLKLDVASVLKEKSRAEKEIQESRSNILSRSKSAEAIKKEIEEANEEQVLVELARIEALKEFGDIEAEREKEASQFSTKMENNKKKLKDIIYEIDNSKELEAKLAMTLCDVDVLQNELNLFKEMDRRVRRSGSMKHLEGSFRKEEESETLPSLQTITEELETAKKELASIREEGFQFMGSMDIVRNELNHVISETAQMQKTEEKTELTIQNLNSKLLRASSKLETVSAAEDKAKSIVTNLSKFKKTESEIDIIVKRLQASMQELEAVKSSEALALDKLKSLIEDTIRRRASAARHSSMITISKFEYEYLTKHAAGAEEVADKKVAAAQAWVEALKASEKEILMKTEMTHREIRKLRVEEEMEFYTREKSLSAKKLVTGELENRRGKREKNAETTANLERASSRKTVQGNGNSTPSRRAKFRKTASPGAKHLNSFTLKKRKKVMPNLAKFFSGKKPDTNR</sequence>
<evidence type="ECO:0000256" key="3">
    <source>
        <dbReference type="SAM" id="MobiDB-lite"/>
    </source>
</evidence>
<dbReference type="GO" id="GO:0009904">
    <property type="term" value="P:chloroplast accumulation movement"/>
    <property type="evidence" value="ECO:0007669"/>
    <property type="project" value="TreeGrafter"/>
</dbReference>
<feature type="region of interest" description="Disordered" evidence="3">
    <location>
        <begin position="486"/>
        <end position="566"/>
    </location>
</feature>
<feature type="region of interest" description="Disordered" evidence="3">
    <location>
        <begin position="1"/>
        <end position="89"/>
    </location>
</feature>